<dbReference type="PROSITE" id="PS51707">
    <property type="entry name" value="CYTH"/>
    <property type="match status" value="1"/>
</dbReference>
<organism evidence="4 5">
    <name type="scientific">Mobilicoccus caccae</name>
    <dbReference type="NCBI Taxonomy" id="1859295"/>
    <lineage>
        <taxon>Bacteria</taxon>
        <taxon>Bacillati</taxon>
        <taxon>Actinomycetota</taxon>
        <taxon>Actinomycetes</taxon>
        <taxon>Micrococcales</taxon>
        <taxon>Dermatophilaceae</taxon>
        <taxon>Mobilicoccus</taxon>
    </lineage>
</organism>
<reference evidence="5" key="1">
    <citation type="journal article" date="2019" name="Int. J. Syst. Evol. Microbiol.">
        <title>The Global Catalogue of Microorganisms (GCM) 10K type strain sequencing project: providing services to taxonomists for standard genome sequencing and annotation.</title>
        <authorList>
            <consortium name="The Broad Institute Genomics Platform"/>
            <consortium name="The Broad Institute Genome Sequencing Center for Infectious Disease"/>
            <person name="Wu L."/>
            <person name="Ma J."/>
        </authorList>
    </citation>
    <scope>NUCLEOTIDE SEQUENCE [LARGE SCALE GENOMIC DNA]</scope>
    <source>
        <strain evidence="5">NBRC 113072</strain>
    </source>
</reference>
<dbReference type="Proteomes" id="UP001157126">
    <property type="component" value="Unassembled WGS sequence"/>
</dbReference>
<dbReference type="InterPro" id="IPR033469">
    <property type="entry name" value="CYTH-like_dom_sf"/>
</dbReference>
<dbReference type="Pfam" id="PF01928">
    <property type="entry name" value="CYTH"/>
    <property type="match status" value="1"/>
</dbReference>
<feature type="domain" description="CYTH" evidence="2">
    <location>
        <begin position="14"/>
        <end position="212"/>
    </location>
</feature>
<sequence length="536" mass="57782">MNDVSDVGVGPEIGIEQEIKLEVPRRWTMPRLEGIGRVASVEGPRRMTQSATYLDTLDLDLLRARHTLRRRTGGSDAGWHLKTPGDGDGRVEHRLPLGRSAAIVPAELHAIVAPLVDGDALVPVATLRTRRTRRSLLHDGGRVLLLVEDDAVEATTYVDGERVHRWREIEVELVDGTAEDLAAVRDALVAKGLAVSDSPSKLSRALAEPLARLGEAASGTSSEKKGSKKKRKGAKDPAAPESRSAGEVVLAYLAAQVGVLQSSEQALRENAPDAVHKARVATRRLRSTLKSYRALIDRVETDPLRAEIKWLTGALGDPRDGEVMLERISGLLDSLEPDLIVDRADRDMRAALTDEHERAHARMVKALDSTRYERLMGDLVDLLLHPPLSERATGPSSAVLPKLVAKASAKVVRQAEAAEAMPEGAERDEAIHEVRKLAKAARYAAEAAGAAAGGEAKAVVSAWKDLQEALGDHQDSVVSRGVVMRLAADARKAGRETFTYGVLAEREYAVARSVEERYKPLLEGAIAAAGKVGTKG</sequence>
<dbReference type="Gene3D" id="2.40.320.10">
    <property type="entry name" value="Hypothetical Protein Pfu-838710-001"/>
    <property type="match status" value="1"/>
</dbReference>
<dbReference type="PROSITE" id="PS51708">
    <property type="entry name" value="CHAD"/>
    <property type="match status" value="1"/>
</dbReference>
<feature type="region of interest" description="Disordered" evidence="1">
    <location>
        <begin position="213"/>
        <end position="242"/>
    </location>
</feature>
<name>A0ABQ6IWX3_9MICO</name>
<feature type="domain" description="CHAD" evidence="3">
    <location>
        <begin position="242"/>
        <end position="527"/>
    </location>
</feature>
<evidence type="ECO:0000256" key="1">
    <source>
        <dbReference type="SAM" id="MobiDB-lite"/>
    </source>
</evidence>
<dbReference type="Pfam" id="PF05235">
    <property type="entry name" value="CHAD"/>
    <property type="match status" value="1"/>
</dbReference>
<proteinExistence type="predicted"/>
<dbReference type="SMART" id="SM00880">
    <property type="entry name" value="CHAD"/>
    <property type="match status" value="1"/>
</dbReference>
<protein>
    <submittedName>
        <fullName evidence="4">CHAD domain-containing protein</fullName>
    </submittedName>
</protein>
<dbReference type="SMART" id="SM01118">
    <property type="entry name" value="CYTH"/>
    <property type="match status" value="1"/>
</dbReference>
<evidence type="ECO:0000313" key="5">
    <source>
        <dbReference type="Proteomes" id="UP001157126"/>
    </source>
</evidence>
<dbReference type="InterPro" id="IPR023577">
    <property type="entry name" value="CYTH_domain"/>
</dbReference>
<evidence type="ECO:0000259" key="3">
    <source>
        <dbReference type="PROSITE" id="PS51708"/>
    </source>
</evidence>
<dbReference type="EMBL" id="BSUO01000001">
    <property type="protein sequence ID" value="GMA41178.1"/>
    <property type="molecule type" value="Genomic_DNA"/>
</dbReference>
<dbReference type="InterPro" id="IPR007899">
    <property type="entry name" value="CHAD_dom"/>
</dbReference>
<evidence type="ECO:0000313" key="4">
    <source>
        <dbReference type="EMBL" id="GMA41178.1"/>
    </source>
</evidence>
<evidence type="ECO:0000259" key="2">
    <source>
        <dbReference type="PROSITE" id="PS51707"/>
    </source>
</evidence>
<accession>A0ABQ6IWX3</accession>
<dbReference type="PANTHER" id="PTHR39339">
    <property type="entry name" value="SLR1444 PROTEIN"/>
    <property type="match status" value="1"/>
</dbReference>
<comment type="caution">
    <text evidence="4">The sequence shown here is derived from an EMBL/GenBank/DDBJ whole genome shotgun (WGS) entry which is preliminary data.</text>
</comment>
<dbReference type="SUPFAM" id="SSF55154">
    <property type="entry name" value="CYTH-like phosphatases"/>
    <property type="match status" value="1"/>
</dbReference>
<dbReference type="CDD" id="cd07374">
    <property type="entry name" value="CYTH-like_Pase"/>
    <property type="match status" value="1"/>
</dbReference>
<dbReference type="PANTHER" id="PTHR39339:SF1">
    <property type="entry name" value="CHAD DOMAIN-CONTAINING PROTEIN"/>
    <property type="match status" value="1"/>
</dbReference>
<dbReference type="Gene3D" id="1.40.20.10">
    <property type="entry name" value="CHAD domain"/>
    <property type="match status" value="1"/>
</dbReference>
<gene>
    <name evidence="4" type="ORF">GCM10025883_32230</name>
</gene>
<keyword evidence="5" id="KW-1185">Reference proteome</keyword>
<dbReference type="InterPro" id="IPR038186">
    <property type="entry name" value="CHAD_dom_sf"/>
</dbReference>